<feature type="chain" id="PRO_5004229653" evidence="2">
    <location>
        <begin position="28"/>
        <end position="82"/>
    </location>
</feature>
<reference evidence="3" key="6">
    <citation type="submission" date="2004-04" db="EMBL/GenBank/DDBJ databases">
        <authorList>
            <person name="Arakawa T."/>
            <person name="Carninci P."/>
            <person name="Fukuda S."/>
            <person name="Hashizume W."/>
            <person name="Hayashida K."/>
            <person name="Hori F."/>
            <person name="Iida J."/>
            <person name="Imamura K."/>
            <person name="Imotani K."/>
            <person name="Itoh M."/>
            <person name="Kanagawa S."/>
            <person name="Kawai J."/>
            <person name="Kojima M."/>
            <person name="Konno H."/>
            <person name="Murata M."/>
            <person name="Nakamura M."/>
            <person name="Ninomiya N."/>
            <person name="Nishiyori H."/>
            <person name="Nomura K."/>
            <person name="Ohno M."/>
            <person name="Sakazume N."/>
            <person name="Sano H."/>
            <person name="Sasaki D."/>
            <person name="Shibata K."/>
            <person name="Shiraki T."/>
            <person name="Tagami M."/>
            <person name="Tagami Y."/>
            <person name="Waki K."/>
            <person name="Watahiki A."/>
            <person name="Muramatsu M."/>
            <person name="Hayashizaki Y."/>
        </authorList>
    </citation>
    <scope>NUCLEOTIDE SEQUENCE</scope>
    <source>
        <strain evidence="3">C57BL/6J</strain>
        <tissue evidence="3">Head</tissue>
    </source>
</reference>
<reference evidence="3" key="8">
    <citation type="journal article" date="2005" name="Science">
        <title>Antisense Transcription in the Mammalian Transcriptome.</title>
        <authorList>
            <consortium name="RIKEN Genome Exploration Research Group and Genome Science Group (Genome Network Project Core Group) and the FANTOM Consortium"/>
        </authorList>
    </citation>
    <scope>NUCLEOTIDE SEQUENCE</scope>
    <source>
        <strain evidence="3">C57BL/6J</strain>
        <tissue evidence="3">Head</tissue>
    </source>
</reference>
<dbReference type="EMBL" id="AK164892">
    <property type="protein sequence ID" value="BAE37956.1"/>
    <property type="molecule type" value="mRNA"/>
</dbReference>
<name>Q3TNY1_MOUSE</name>
<reference evidence="3" key="2">
    <citation type="journal article" date="2000" name="Genome Res.">
        <title>Normalization and subtraction of cap-trapper-selected cDNAs to prepare full-length cDNA libraries for rapid discovery of new genes.</title>
        <authorList>
            <person name="Carninci P."/>
            <person name="Shibata Y."/>
            <person name="Hayatsu N."/>
            <person name="Sugahara Y."/>
            <person name="Shibata K."/>
            <person name="Itoh M."/>
            <person name="Konno H."/>
            <person name="Okazaki Y."/>
            <person name="Muramatsu M."/>
            <person name="Hayashizaki Y."/>
        </authorList>
    </citation>
    <scope>NUCLEOTIDE SEQUENCE</scope>
    <source>
        <strain evidence="3">C57BL/6J</strain>
        <tissue evidence="3">Head</tissue>
    </source>
</reference>
<reference evidence="3" key="3">
    <citation type="journal article" date="2000" name="Genome Res.">
        <title>RIKEN integrated sequence analysis (RISA) system--384-format sequencing pipeline with 384 multicapillary sequencer.</title>
        <authorList>
            <person name="Shibata K."/>
            <person name="Itoh M."/>
            <person name="Aizawa K."/>
            <person name="Nagaoka S."/>
            <person name="Sasaki N."/>
            <person name="Carninci P."/>
            <person name="Konno H."/>
            <person name="Akiyama J."/>
            <person name="Nishi K."/>
            <person name="Kitsunai T."/>
            <person name="Tashiro H."/>
            <person name="Itoh M."/>
            <person name="Sumi N."/>
            <person name="Ishii Y."/>
            <person name="Nakamura S."/>
            <person name="Hazama M."/>
            <person name="Nishine T."/>
            <person name="Harada A."/>
            <person name="Yamamoto R."/>
            <person name="Matsumoto H."/>
            <person name="Sakaguchi S."/>
            <person name="Ikegami T."/>
            <person name="Kashiwagi K."/>
            <person name="Fujiwake S."/>
            <person name="Inoue K."/>
            <person name="Togawa Y."/>
            <person name="Izawa M."/>
            <person name="Ohara E."/>
            <person name="Watahiki M."/>
            <person name="Yoneda Y."/>
            <person name="Ishikawa T."/>
            <person name="Ozawa K."/>
            <person name="Tanaka T."/>
            <person name="Matsuura S."/>
            <person name="Kawai J."/>
            <person name="Okazaki Y."/>
            <person name="Muramatsu M."/>
            <person name="Inoue Y."/>
            <person name="Kira A."/>
            <person name="Hayashizaki Y."/>
        </authorList>
    </citation>
    <scope>NUCLEOTIDE SEQUENCE</scope>
    <source>
        <strain evidence="3">C57BL/6J</strain>
        <tissue evidence="3">Head</tissue>
    </source>
</reference>
<accession>Q3TNY1</accession>
<reference evidence="3" key="5">
    <citation type="journal article" date="2002" name="Nature">
        <title>Analysis of the mouse transcriptome based on functional annotation of 60,770 full-length cDNAs.</title>
        <authorList>
            <consortium name="The FANTOM Consortium and the RIKEN Genome Exploration Research Group Phase I and II Team"/>
        </authorList>
    </citation>
    <scope>NUCLEOTIDE SEQUENCE</scope>
    <source>
        <strain evidence="3">C57BL/6J</strain>
        <tissue evidence="3">Head</tissue>
    </source>
</reference>
<evidence type="ECO:0000313" key="3">
    <source>
        <dbReference type="EMBL" id="BAE37956.1"/>
    </source>
</evidence>
<reference evidence="3" key="4">
    <citation type="journal article" date="2001" name="Nature">
        <title>Functional annotation of a full-length mouse cDNA collection.</title>
        <authorList>
            <consortium name="The RIKEN Genome Exploration Research Group Phase II Team and the FANTOM Consortium"/>
        </authorList>
    </citation>
    <scope>NUCLEOTIDE SEQUENCE</scope>
    <source>
        <strain evidence="3">C57BL/6J</strain>
        <tissue evidence="3">Head</tissue>
    </source>
</reference>
<dbReference type="MGI" id="MGI:2442368">
    <property type="gene designation" value="Tmcc1"/>
</dbReference>
<sequence length="82" mass="9202">MSDSEHALVWSSLLLVLLLILCSKVLSESWILSKFQGSGLEALDYTHFKQNQMLSSTSQHRRSDGSHSTPNKNWDFECGSTS</sequence>
<gene>
    <name evidence="4" type="primary">Tmcc1</name>
</gene>
<dbReference type="AGR" id="MGI:2442368"/>
<organism evidence="3">
    <name type="scientific">Mus musculus</name>
    <name type="common">Mouse</name>
    <dbReference type="NCBI Taxonomy" id="10090"/>
    <lineage>
        <taxon>Eukaryota</taxon>
        <taxon>Metazoa</taxon>
        <taxon>Chordata</taxon>
        <taxon>Craniata</taxon>
        <taxon>Vertebrata</taxon>
        <taxon>Euteleostomi</taxon>
        <taxon>Mammalia</taxon>
        <taxon>Eutheria</taxon>
        <taxon>Euarchontoglires</taxon>
        <taxon>Glires</taxon>
        <taxon>Rodentia</taxon>
        <taxon>Myomorpha</taxon>
        <taxon>Muroidea</taxon>
        <taxon>Muridae</taxon>
        <taxon>Murinae</taxon>
        <taxon>Mus</taxon>
        <taxon>Mus</taxon>
    </lineage>
</organism>
<evidence type="ECO:0000256" key="1">
    <source>
        <dbReference type="SAM" id="MobiDB-lite"/>
    </source>
</evidence>
<reference evidence="3" key="1">
    <citation type="journal article" date="1999" name="Methods Enzymol.">
        <title>High-efficiency full-length cDNA cloning.</title>
        <authorList>
            <person name="Carninci P."/>
            <person name="Hayashizaki Y."/>
        </authorList>
    </citation>
    <scope>NUCLEOTIDE SEQUENCE</scope>
    <source>
        <strain evidence="3">C57BL/6J</strain>
        <tissue evidence="3">Head</tissue>
    </source>
</reference>
<dbReference type="AlphaFoldDB" id="Q3TNY1"/>
<evidence type="ECO:0000256" key="2">
    <source>
        <dbReference type="SAM" id="SignalP"/>
    </source>
</evidence>
<keyword evidence="2" id="KW-0732">Signal</keyword>
<proteinExistence type="evidence at transcript level"/>
<feature type="signal peptide" evidence="2">
    <location>
        <begin position="1"/>
        <end position="27"/>
    </location>
</feature>
<protein>
    <submittedName>
        <fullName evidence="3">Uncharacterized protein</fullName>
    </submittedName>
</protein>
<evidence type="ECO:0000313" key="4">
    <source>
        <dbReference type="MGI" id="MGI:2442368"/>
    </source>
</evidence>
<reference evidence="3" key="7">
    <citation type="journal article" date="2005" name="Science">
        <title>The Transcriptional Landscape of the Mammalian Genome.</title>
        <authorList>
            <consortium name="The FANTOM Consortium"/>
            <consortium name="Riken Genome Exploration Research Group and Genome Science Group (Genome Network Project Core Group)"/>
        </authorList>
    </citation>
    <scope>NUCLEOTIDE SEQUENCE</scope>
    <source>
        <strain evidence="3">C57BL/6J</strain>
        <tissue evidence="3">Head</tissue>
    </source>
</reference>
<feature type="region of interest" description="Disordered" evidence="1">
    <location>
        <begin position="54"/>
        <end position="82"/>
    </location>
</feature>